<accession>A0A840UUK0</accession>
<feature type="transmembrane region" description="Helical" evidence="6">
    <location>
        <begin position="137"/>
        <end position="165"/>
    </location>
</feature>
<evidence type="ECO:0000256" key="2">
    <source>
        <dbReference type="ARBA" id="ARBA00009142"/>
    </source>
</evidence>
<name>A0A840UUK0_9FIRM</name>
<evidence type="ECO:0000256" key="3">
    <source>
        <dbReference type="ARBA" id="ARBA00022692"/>
    </source>
</evidence>
<evidence type="ECO:0000256" key="4">
    <source>
        <dbReference type="ARBA" id="ARBA00022989"/>
    </source>
</evidence>
<evidence type="ECO:0000256" key="1">
    <source>
        <dbReference type="ARBA" id="ARBA00004141"/>
    </source>
</evidence>
<dbReference type="PANTHER" id="PTHR43701:SF2">
    <property type="entry name" value="MEMBRANE TRANSPORTER PROTEIN YJNA-RELATED"/>
    <property type="match status" value="1"/>
</dbReference>
<dbReference type="InterPro" id="IPR051598">
    <property type="entry name" value="TSUP/Inactive_protease-like"/>
</dbReference>
<keyword evidence="8" id="KW-1185">Reference proteome</keyword>
<feature type="transmembrane region" description="Helical" evidence="6">
    <location>
        <begin position="67"/>
        <end position="86"/>
    </location>
</feature>
<dbReference type="PANTHER" id="PTHR43701">
    <property type="entry name" value="MEMBRANE TRANSPORTER PROTEIN MJ0441-RELATED"/>
    <property type="match status" value="1"/>
</dbReference>
<proteinExistence type="inferred from homology"/>
<feature type="transmembrane region" description="Helical" evidence="6">
    <location>
        <begin position="6"/>
        <end position="29"/>
    </location>
</feature>
<dbReference type="AlphaFoldDB" id="A0A840UUK0"/>
<feature type="transmembrane region" description="Helical" evidence="6">
    <location>
        <begin position="232"/>
        <end position="249"/>
    </location>
</feature>
<evidence type="ECO:0000313" key="8">
    <source>
        <dbReference type="Proteomes" id="UP000559117"/>
    </source>
</evidence>
<keyword evidence="3 6" id="KW-0812">Transmembrane</keyword>
<comment type="similarity">
    <text evidence="2 6">Belongs to the 4-toluene sulfonate uptake permease (TSUP) (TC 2.A.102) family.</text>
</comment>
<dbReference type="EMBL" id="JACHFH010000020">
    <property type="protein sequence ID" value="MBB5336613.1"/>
    <property type="molecule type" value="Genomic_DNA"/>
</dbReference>
<gene>
    <name evidence="7" type="ORF">HNR32_001763</name>
</gene>
<dbReference type="Pfam" id="PF01925">
    <property type="entry name" value="TauE"/>
    <property type="match status" value="1"/>
</dbReference>
<comment type="subcellular location">
    <subcellularLocation>
        <location evidence="6">Cell membrane</location>
        <topology evidence="6">Multi-pass membrane protein</topology>
    </subcellularLocation>
    <subcellularLocation>
        <location evidence="1">Membrane</location>
        <topology evidence="1">Multi-pass membrane protein</topology>
    </subcellularLocation>
</comment>
<dbReference type="InterPro" id="IPR002781">
    <property type="entry name" value="TM_pro_TauE-like"/>
</dbReference>
<feature type="transmembrane region" description="Helical" evidence="6">
    <location>
        <begin position="201"/>
        <end position="220"/>
    </location>
</feature>
<keyword evidence="4 6" id="KW-1133">Transmembrane helix</keyword>
<dbReference type="GO" id="GO:0005886">
    <property type="term" value="C:plasma membrane"/>
    <property type="evidence" value="ECO:0007669"/>
    <property type="project" value="UniProtKB-SubCell"/>
</dbReference>
<feature type="transmembrane region" description="Helical" evidence="6">
    <location>
        <begin position="41"/>
        <end position="61"/>
    </location>
</feature>
<protein>
    <recommendedName>
        <fullName evidence="6">Probable membrane transporter protein</fullName>
    </recommendedName>
</protein>
<evidence type="ECO:0000256" key="5">
    <source>
        <dbReference type="ARBA" id="ARBA00023136"/>
    </source>
</evidence>
<organism evidence="7 8">
    <name type="scientific">Pectinatus brassicae</name>
    <dbReference type="NCBI Taxonomy" id="862415"/>
    <lineage>
        <taxon>Bacteria</taxon>
        <taxon>Bacillati</taxon>
        <taxon>Bacillota</taxon>
        <taxon>Negativicutes</taxon>
        <taxon>Selenomonadales</taxon>
        <taxon>Selenomonadaceae</taxon>
        <taxon>Pectinatus</taxon>
    </lineage>
</organism>
<reference evidence="7 8" key="1">
    <citation type="submission" date="2020-08" db="EMBL/GenBank/DDBJ databases">
        <title>Genomic Encyclopedia of Type Strains, Phase IV (KMG-IV): sequencing the most valuable type-strain genomes for metagenomic binning, comparative biology and taxonomic classification.</title>
        <authorList>
            <person name="Goeker M."/>
        </authorList>
    </citation>
    <scope>NUCLEOTIDE SEQUENCE [LARGE SCALE GENOMIC DNA]</scope>
    <source>
        <strain evidence="7 8">DSM 24661</strain>
    </source>
</reference>
<evidence type="ECO:0000313" key="7">
    <source>
        <dbReference type="EMBL" id="MBB5336613.1"/>
    </source>
</evidence>
<feature type="transmembrane region" description="Helical" evidence="6">
    <location>
        <begin position="98"/>
        <end position="117"/>
    </location>
</feature>
<keyword evidence="5 6" id="KW-0472">Membrane</keyword>
<dbReference type="RefSeq" id="WP_183861705.1">
    <property type="nucleotide sequence ID" value="NZ_JACHFH010000020.1"/>
</dbReference>
<sequence length="250" mass="27130">MIEITAGIITFIVTTILTSAGLGAAFILIPLYMLLGINIHVAMSTALLLNVIAMILASITFNNKKLILWKIAFPTLIAAAICSPIGVYTSQFIPRDKLILLFIIFLIFAATMMLFYKKKSNYDEHHLIKEKLIFLKGLLIGSGVGFLSGLLGIGGGNIIIPIFIWMSISPKKASGTTSFIVIFSSLSGFLSHASIGNLNYTLLIFTTIGSVAGALLGAWLMSKKLKNKHIKIIIAILLYIVAIKMLTNIL</sequence>
<comment type="caution">
    <text evidence="7">The sequence shown here is derived from an EMBL/GenBank/DDBJ whole genome shotgun (WGS) entry which is preliminary data.</text>
</comment>
<evidence type="ECO:0000256" key="6">
    <source>
        <dbReference type="RuleBase" id="RU363041"/>
    </source>
</evidence>
<keyword evidence="6" id="KW-1003">Cell membrane</keyword>
<dbReference type="Proteomes" id="UP000559117">
    <property type="component" value="Unassembled WGS sequence"/>
</dbReference>